<evidence type="ECO:0000313" key="4">
    <source>
        <dbReference type="Proteomes" id="UP000254869"/>
    </source>
</evidence>
<feature type="transmembrane region" description="Helical" evidence="1">
    <location>
        <begin position="108"/>
        <end position="129"/>
    </location>
</feature>
<dbReference type="EMBL" id="QQBC01000003">
    <property type="protein sequence ID" value="RDI67424.1"/>
    <property type="molecule type" value="Genomic_DNA"/>
</dbReference>
<feature type="transmembrane region" description="Helical" evidence="1">
    <location>
        <begin position="170"/>
        <end position="190"/>
    </location>
</feature>
<dbReference type="STRING" id="1210086.GCA_001613105_04405"/>
<keyword evidence="3" id="KW-0645">Protease</keyword>
<keyword evidence="1" id="KW-0472">Membrane</keyword>
<sequence>MPTLTRPSRTLLLTAAAVYLAAMVVLLITGHTDLRHSSDTTDTTPILILWLPAIVGSALICLLPPKSPPPEALSNRDPRTTAGQVWILAALAIAFAVALHLAPGTTLWFIGLKFVLLLALPLLLRAVTIGEWARIDTRGRWLRPLMVVAAFAVTVELVSPWTDPVAPDAVTLAGVFVINAVVEEIFYRFWLQTRLETHYGRWPAIAMTSVLFAAWHSAIHGGAGILVDLAAAVIDIGVTGLFLGYLWSRYRNPWLQILVHGLINAPIGMLVAMA</sequence>
<keyword evidence="1" id="KW-0812">Transmembrane</keyword>
<feature type="transmembrane region" description="Helical" evidence="1">
    <location>
        <begin position="141"/>
        <end position="158"/>
    </location>
</feature>
<evidence type="ECO:0000313" key="3">
    <source>
        <dbReference type="EMBL" id="RDI67424.1"/>
    </source>
</evidence>
<keyword evidence="1" id="KW-1133">Transmembrane helix</keyword>
<feature type="transmembrane region" description="Helical" evidence="1">
    <location>
        <begin position="225"/>
        <end position="247"/>
    </location>
</feature>
<keyword evidence="4" id="KW-1185">Reference proteome</keyword>
<feature type="transmembrane region" description="Helical" evidence="1">
    <location>
        <begin position="85"/>
        <end position="102"/>
    </location>
</feature>
<dbReference type="GO" id="GO:0004175">
    <property type="term" value="F:endopeptidase activity"/>
    <property type="evidence" value="ECO:0007669"/>
    <property type="project" value="UniProtKB-ARBA"/>
</dbReference>
<feature type="domain" description="CAAX prenyl protease 2/Lysostaphin resistance protein A-like" evidence="2">
    <location>
        <begin position="169"/>
        <end position="265"/>
    </location>
</feature>
<feature type="transmembrane region" description="Helical" evidence="1">
    <location>
        <begin position="12"/>
        <end position="32"/>
    </location>
</feature>
<accession>A0A370IDE5</accession>
<dbReference type="AlphaFoldDB" id="A0A370IDE5"/>
<evidence type="ECO:0000259" key="2">
    <source>
        <dbReference type="Pfam" id="PF02517"/>
    </source>
</evidence>
<feature type="transmembrane region" description="Helical" evidence="1">
    <location>
        <begin position="44"/>
        <end position="64"/>
    </location>
</feature>
<evidence type="ECO:0000256" key="1">
    <source>
        <dbReference type="SAM" id="Phobius"/>
    </source>
</evidence>
<gene>
    <name evidence="3" type="ORF">DFR76_103495</name>
</gene>
<reference evidence="3 4" key="1">
    <citation type="submission" date="2018-07" db="EMBL/GenBank/DDBJ databases">
        <title>Genomic Encyclopedia of Type Strains, Phase IV (KMG-IV): sequencing the most valuable type-strain genomes for metagenomic binning, comparative biology and taxonomic classification.</title>
        <authorList>
            <person name="Goeker M."/>
        </authorList>
    </citation>
    <scope>NUCLEOTIDE SEQUENCE [LARGE SCALE GENOMIC DNA]</scope>
    <source>
        <strain evidence="3 4">DSM 44290</strain>
    </source>
</reference>
<name>A0A370IDE5_9NOCA</name>
<protein>
    <submittedName>
        <fullName evidence="3">CAAX prenyl protease-like protein</fullName>
    </submittedName>
</protein>
<organism evidence="3 4">
    <name type="scientific">Nocardia pseudobrasiliensis</name>
    <dbReference type="NCBI Taxonomy" id="45979"/>
    <lineage>
        <taxon>Bacteria</taxon>
        <taxon>Bacillati</taxon>
        <taxon>Actinomycetota</taxon>
        <taxon>Actinomycetes</taxon>
        <taxon>Mycobacteriales</taxon>
        <taxon>Nocardiaceae</taxon>
        <taxon>Nocardia</taxon>
    </lineage>
</organism>
<dbReference type="Pfam" id="PF02517">
    <property type="entry name" value="Rce1-like"/>
    <property type="match status" value="1"/>
</dbReference>
<dbReference type="Proteomes" id="UP000254869">
    <property type="component" value="Unassembled WGS sequence"/>
</dbReference>
<dbReference type="InterPro" id="IPR003675">
    <property type="entry name" value="Rce1/LyrA-like_dom"/>
</dbReference>
<comment type="caution">
    <text evidence="3">The sequence shown here is derived from an EMBL/GenBank/DDBJ whole genome shotgun (WGS) entry which is preliminary data.</text>
</comment>
<proteinExistence type="predicted"/>
<feature type="transmembrane region" description="Helical" evidence="1">
    <location>
        <begin position="254"/>
        <end position="273"/>
    </location>
</feature>
<keyword evidence="3" id="KW-0378">Hydrolase</keyword>
<dbReference type="RefSeq" id="WP_082876084.1">
    <property type="nucleotide sequence ID" value="NZ_QQBC01000003.1"/>
</dbReference>
<dbReference type="GO" id="GO:0080120">
    <property type="term" value="P:CAAX-box protein maturation"/>
    <property type="evidence" value="ECO:0007669"/>
    <property type="project" value="UniProtKB-ARBA"/>
</dbReference>
<feature type="transmembrane region" description="Helical" evidence="1">
    <location>
        <begin position="202"/>
        <end position="219"/>
    </location>
</feature>
<dbReference type="GO" id="GO:0006508">
    <property type="term" value="P:proteolysis"/>
    <property type="evidence" value="ECO:0007669"/>
    <property type="project" value="UniProtKB-KW"/>
</dbReference>